<gene>
    <name evidence="1 3" type="ORF">BDZ99DRAFT_464717</name>
</gene>
<dbReference type="EMBL" id="MU003704">
    <property type="protein sequence ID" value="KAF2807807.1"/>
    <property type="molecule type" value="Genomic_DNA"/>
</dbReference>
<evidence type="ECO:0000313" key="2">
    <source>
        <dbReference type="Proteomes" id="UP000504636"/>
    </source>
</evidence>
<keyword evidence="2" id="KW-1185">Reference proteome</keyword>
<dbReference type="RefSeq" id="XP_033574771.1">
    <property type="nucleotide sequence ID" value="XM_033720386.1"/>
</dbReference>
<organism evidence="1">
    <name type="scientific">Mytilinidion resinicola</name>
    <dbReference type="NCBI Taxonomy" id="574789"/>
    <lineage>
        <taxon>Eukaryota</taxon>
        <taxon>Fungi</taxon>
        <taxon>Dikarya</taxon>
        <taxon>Ascomycota</taxon>
        <taxon>Pezizomycotina</taxon>
        <taxon>Dothideomycetes</taxon>
        <taxon>Pleosporomycetidae</taxon>
        <taxon>Mytilinidiales</taxon>
        <taxon>Mytilinidiaceae</taxon>
        <taxon>Mytilinidion</taxon>
    </lineage>
</organism>
<reference evidence="3" key="2">
    <citation type="submission" date="2020-04" db="EMBL/GenBank/DDBJ databases">
        <authorList>
            <consortium name="NCBI Genome Project"/>
        </authorList>
    </citation>
    <scope>NUCLEOTIDE SEQUENCE</scope>
    <source>
        <strain evidence="3">CBS 304.34</strain>
    </source>
</reference>
<protein>
    <submittedName>
        <fullName evidence="1 3">Uncharacterized protein</fullName>
    </submittedName>
</protein>
<accession>A0A6A6YIQ6</accession>
<proteinExistence type="predicted"/>
<sequence length="53" mass="5608">MDPSGLVAYGHSKVPGYSWTAILTPLSDVIARVFRLRGSLGAVMTCSAVRISV</sequence>
<reference evidence="3" key="3">
    <citation type="submission" date="2025-04" db="UniProtKB">
        <authorList>
            <consortium name="RefSeq"/>
        </authorList>
    </citation>
    <scope>IDENTIFICATION</scope>
    <source>
        <strain evidence="3">CBS 304.34</strain>
    </source>
</reference>
<reference evidence="1 3" key="1">
    <citation type="journal article" date="2020" name="Stud. Mycol.">
        <title>101 Dothideomycetes genomes: a test case for predicting lifestyles and emergence of pathogens.</title>
        <authorList>
            <person name="Haridas S."/>
            <person name="Albert R."/>
            <person name="Binder M."/>
            <person name="Bloem J."/>
            <person name="Labutti K."/>
            <person name="Salamov A."/>
            <person name="Andreopoulos B."/>
            <person name="Baker S."/>
            <person name="Barry K."/>
            <person name="Bills G."/>
            <person name="Bluhm B."/>
            <person name="Cannon C."/>
            <person name="Castanera R."/>
            <person name="Culley D."/>
            <person name="Daum C."/>
            <person name="Ezra D."/>
            <person name="Gonzalez J."/>
            <person name="Henrissat B."/>
            <person name="Kuo A."/>
            <person name="Liang C."/>
            <person name="Lipzen A."/>
            <person name="Lutzoni F."/>
            <person name="Magnuson J."/>
            <person name="Mondo S."/>
            <person name="Nolan M."/>
            <person name="Ohm R."/>
            <person name="Pangilinan J."/>
            <person name="Park H.-J."/>
            <person name="Ramirez L."/>
            <person name="Alfaro M."/>
            <person name="Sun H."/>
            <person name="Tritt A."/>
            <person name="Yoshinaga Y."/>
            <person name="Zwiers L.-H."/>
            <person name="Turgeon B."/>
            <person name="Goodwin S."/>
            <person name="Spatafora J."/>
            <person name="Crous P."/>
            <person name="Grigoriev I."/>
        </authorList>
    </citation>
    <scope>NUCLEOTIDE SEQUENCE</scope>
    <source>
        <strain evidence="1 3">CBS 304.34</strain>
    </source>
</reference>
<dbReference type="Proteomes" id="UP000504636">
    <property type="component" value="Unplaced"/>
</dbReference>
<evidence type="ECO:0000313" key="1">
    <source>
        <dbReference type="EMBL" id="KAF2807807.1"/>
    </source>
</evidence>
<dbReference type="GeneID" id="54461279"/>
<dbReference type="AlphaFoldDB" id="A0A6A6YIQ6"/>
<name>A0A6A6YIQ6_9PEZI</name>
<evidence type="ECO:0000313" key="3">
    <source>
        <dbReference type="RefSeq" id="XP_033574771.1"/>
    </source>
</evidence>